<gene>
    <name evidence="1" type="ORF">DAPPUDRAFT_341348</name>
</gene>
<dbReference type="PANTHER" id="PTHR33053:SF9">
    <property type="entry name" value="AGAP000105-PA"/>
    <property type="match status" value="1"/>
</dbReference>
<dbReference type="EMBL" id="GL735560">
    <property type="protein sequence ID" value="EFX60801.1"/>
    <property type="molecule type" value="Genomic_DNA"/>
</dbReference>
<evidence type="ECO:0000313" key="1">
    <source>
        <dbReference type="EMBL" id="EFX60801.1"/>
    </source>
</evidence>
<proteinExistence type="predicted"/>
<sequence length="110" mass="11975">MSKPVQLLTSIDGIPLAKSSACSFWPLLGLIKGEITPFPFGVFHGMSKPDDNYEHYTPFIKEMDFIMEKGGIDVETSTGEMQRVQIKITAFTAENPAKSASATGTAGHYC</sequence>
<reference evidence="1 2" key="1">
    <citation type="journal article" date="2011" name="Science">
        <title>The ecoresponsive genome of Daphnia pulex.</title>
        <authorList>
            <person name="Colbourne J.K."/>
            <person name="Pfrender M.E."/>
            <person name="Gilbert D."/>
            <person name="Thomas W.K."/>
            <person name="Tucker A."/>
            <person name="Oakley T.H."/>
            <person name="Tokishita S."/>
            <person name="Aerts A."/>
            <person name="Arnold G.J."/>
            <person name="Basu M.K."/>
            <person name="Bauer D.J."/>
            <person name="Caceres C.E."/>
            <person name="Carmel L."/>
            <person name="Casola C."/>
            <person name="Choi J.H."/>
            <person name="Detter J.C."/>
            <person name="Dong Q."/>
            <person name="Dusheyko S."/>
            <person name="Eads B.D."/>
            <person name="Frohlich T."/>
            <person name="Geiler-Samerotte K.A."/>
            <person name="Gerlach D."/>
            <person name="Hatcher P."/>
            <person name="Jogdeo S."/>
            <person name="Krijgsveld J."/>
            <person name="Kriventseva E.V."/>
            <person name="Kultz D."/>
            <person name="Laforsch C."/>
            <person name="Lindquist E."/>
            <person name="Lopez J."/>
            <person name="Manak J.R."/>
            <person name="Muller J."/>
            <person name="Pangilinan J."/>
            <person name="Patwardhan R.P."/>
            <person name="Pitluck S."/>
            <person name="Pritham E.J."/>
            <person name="Rechtsteiner A."/>
            <person name="Rho M."/>
            <person name="Rogozin I.B."/>
            <person name="Sakarya O."/>
            <person name="Salamov A."/>
            <person name="Schaack S."/>
            <person name="Shapiro H."/>
            <person name="Shiga Y."/>
            <person name="Skalitzky C."/>
            <person name="Smith Z."/>
            <person name="Souvorov A."/>
            <person name="Sung W."/>
            <person name="Tang Z."/>
            <person name="Tsuchiya D."/>
            <person name="Tu H."/>
            <person name="Vos H."/>
            <person name="Wang M."/>
            <person name="Wolf Y.I."/>
            <person name="Yamagata H."/>
            <person name="Yamada T."/>
            <person name="Ye Y."/>
            <person name="Shaw J.R."/>
            <person name="Andrews J."/>
            <person name="Crease T.J."/>
            <person name="Tang H."/>
            <person name="Lucas S.M."/>
            <person name="Robertson H.M."/>
            <person name="Bork P."/>
            <person name="Koonin E.V."/>
            <person name="Zdobnov E.M."/>
            <person name="Grigoriev I.V."/>
            <person name="Lynch M."/>
            <person name="Boore J.L."/>
        </authorList>
    </citation>
    <scope>NUCLEOTIDE SEQUENCE [LARGE SCALE GENOMIC DNA]</scope>
</reference>
<evidence type="ECO:0000313" key="2">
    <source>
        <dbReference type="Proteomes" id="UP000000305"/>
    </source>
</evidence>
<accession>E9I5C9</accession>
<dbReference type="PhylomeDB" id="E9I5C9"/>
<dbReference type="PANTHER" id="PTHR33053">
    <property type="entry name" value="PROTEIN, PUTATIVE-RELATED"/>
    <property type="match status" value="1"/>
</dbReference>
<protein>
    <submittedName>
        <fullName evidence="1">Uncharacterized protein</fullName>
    </submittedName>
</protein>
<dbReference type="Proteomes" id="UP000000305">
    <property type="component" value="Unassembled WGS sequence"/>
</dbReference>
<name>E9I5C9_DAPPU</name>
<dbReference type="STRING" id="6669.E9I5C9"/>
<dbReference type="HOGENOM" id="CLU_004416_3_1_1"/>
<dbReference type="AlphaFoldDB" id="E9I5C9"/>
<keyword evidence="2" id="KW-1185">Reference proteome</keyword>
<dbReference type="OrthoDB" id="8007085at2759"/>
<organism evidence="1 2">
    <name type="scientific">Daphnia pulex</name>
    <name type="common">Water flea</name>
    <dbReference type="NCBI Taxonomy" id="6669"/>
    <lineage>
        <taxon>Eukaryota</taxon>
        <taxon>Metazoa</taxon>
        <taxon>Ecdysozoa</taxon>
        <taxon>Arthropoda</taxon>
        <taxon>Crustacea</taxon>
        <taxon>Branchiopoda</taxon>
        <taxon>Diplostraca</taxon>
        <taxon>Cladocera</taxon>
        <taxon>Anomopoda</taxon>
        <taxon>Daphniidae</taxon>
        <taxon>Daphnia</taxon>
    </lineage>
</organism>
<dbReference type="KEGG" id="dpx:DAPPUDRAFT_341348"/>
<dbReference type="InParanoid" id="E9I5C9"/>